<organism evidence="5 6">
    <name type="scientific">Bacillus thuringiensis</name>
    <dbReference type="NCBI Taxonomy" id="1428"/>
    <lineage>
        <taxon>Bacteria</taxon>
        <taxon>Bacillati</taxon>
        <taxon>Bacillota</taxon>
        <taxon>Bacilli</taxon>
        <taxon>Bacillales</taxon>
        <taxon>Bacillaceae</taxon>
        <taxon>Bacillus</taxon>
        <taxon>Bacillus cereus group</taxon>
    </lineage>
</organism>
<dbReference type="Pfam" id="PF01381">
    <property type="entry name" value="HTH_3"/>
    <property type="match status" value="1"/>
</dbReference>
<dbReference type="SUPFAM" id="SSF47413">
    <property type="entry name" value="lambda repressor-like DNA-binding domains"/>
    <property type="match status" value="1"/>
</dbReference>
<dbReference type="AlphaFoldDB" id="A0A9X6TJU9"/>
<accession>A0A9X6TJU9</accession>
<evidence type="ECO:0000259" key="4">
    <source>
        <dbReference type="PROSITE" id="PS50943"/>
    </source>
</evidence>
<gene>
    <name evidence="5" type="ORF">CON71_26520</name>
</gene>
<dbReference type="SMART" id="SM00530">
    <property type="entry name" value="HTH_XRE"/>
    <property type="match status" value="1"/>
</dbReference>
<evidence type="ECO:0000256" key="3">
    <source>
        <dbReference type="ARBA" id="ARBA00023163"/>
    </source>
</evidence>
<protein>
    <submittedName>
        <fullName evidence="5">XRE family transcriptional regulator</fullName>
    </submittedName>
</protein>
<dbReference type="InterPro" id="IPR001387">
    <property type="entry name" value="Cro/C1-type_HTH"/>
</dbReference>
<dbReference type="EMBL" id="NVNL01000053">
    <property type="protein sequence ID" value="PEA87202.1"/>
    <property type="molecule type" value="Genomic_DNA"/>
</dbReference>
<dbReference type="Pfam" id="PF00717">
    <property type="entry name" value="Peptidase_S24"/>
    <property type="match status" value="1"/>
</dbReference>
<dbReference type="InterPro" id="IPR015927">
    <property type="entry name" value="Peptidase_S24_S26A/B/C"/>
</dbReference>
<dbReference type="GO" id="GO:0003677">
    <property type="term" value="F:DNA binding"/>
    <property type="evidence" value="ECO:0007669"/>
    <property type="project" value="UniProtKB-KW"/>
</dbReference>
<evidence type="ECO:0000256" key="1">
    <source>
        <dbReference type="ARBA" id="ARBA00023015"/>
    </source>
</evidence>
<feature type="domain" description="HTH cro/C1-type" evidence="4">
    <location>
        <begin position="13"/>
        <end position="68"/>
    </location>
</feature>
<evidence type="ECO:0000313" key="6">
    <source>
        <dbReference type="Proteomes" id="UP000220702"/>
    </source>
</evidence>
<comment type="caution">
    <text evidence="5">The sequence shown here is derived from an EMBL/GenBank/DDBJ whole genome shotgun (WGS) entry which is preliminary data.</text>
</comment>
<keyword evidence="3" id="KW-0804">Transcription</keyword>
<proteinExistence type="predicted"/>
<keyword evidence="1" id="KW-0805">Transcription regulation</keyword>
<reference evidence="5 6" key="1">
    <citation type="submission" date="2017-09" db="EMBL/GenBank/DDBJ databases">
        <title>Large-scale bioinformatics analysis of Bacillus genomes uncovers conserved roles of natural products in bacterial physiology.</title>
        <authorList>
            <consortium name="Agbiome Team Llc"/>
            <person name="Bleich R.M."/>
            <person name="Grubbs K.J."/>
            <person name="Santa Maria K.C."/>
            <person name="Allen S.E."/>
            <person name="Farag S."/>
            <person name="Shank E.A."/>
            <person name="Bowers A."/>
        </authorList>
    </citation>
    <scope>NUCLEOTIDE SEQUENCE [LARGE SCALE GENOMIC DNA]</scope>
    <source>
        <strain evidence="5 6">AFS089089</strain>
    </source>
</reference>
<keyword evidence="2" id="KW-0238">DNA-binding</keyword>
<dbReference type="Gene3D" id="1.10.260.40">
    <property type="entry name" value="lambda repressor-like DNA-binding domains"/>
    <property type="match status" value="1"/>
</dbReference>
<dbReference type="PANTHER" id="PTHR40661">
    <property type="match status" value="1"/>
</dbReference>
<name>A0A9X6TJU9_BACTU</name>
<dbReference type="InterPro" id="IPR010982">
    <property type="entry name" value="Lambda_DNA-bd_dom_sf"/>
</dbReference>
<dbReference type="InterPro" id="IPR036286">
    <property type="entry name" value="LexA/Signal_pep-like_sf"/>
</dbReference>
<dbReference type="SUPFAM" id="SSF51306">
    <property type="entry name" value="LexA/Signal peptidase"/>
    <property type="match status" value="1"/>
</dbReference>
<evidence type="ECO:0000313" key="5">
    <source>
        <dbReference type="EMBL" id="PEA87202.1"/>
    </source>
</evidence>
<dbReference type="PANTHER" id="PTHR40661:SF1">
    <property type="entry name" value="HTH CRO_C1-TYPE DOMAIN-CONTAINING PROTEIN"/>
    <property type="match status" value="1"/>
</dbReference>
<dbReference type="Proteomes" id="UP000220702">
    <property type="component" value="Unassembled WGS sequence"/>
</dbReference>
<sequence>MGGVKKVDVGKRLKQIRLKRNLTLAEVGERINKTEATMQRYESGNIKNLKADTIEELARVYEVSPAYIMGWENEKPTYFSSEYTYYSVNIPTTPLSDTGIVKENDIDTISIPDIIMGKWAGQEDIFIIKVNGESMNKIIPNNSLIAVKCADIKQINDRDIVLLSDKNDYSIKHFYNDKENERYIFRPNSKDESFVDYVVPYEFATDLKIYGKVVVYIISQD</sequence>
<dbReference type="CDD" id="cd00093">
    <property type="entry name" value="HTH_XRE"/>
    <property type="match status" value="1"/>
</dbReference>
<dbReference type="Gene3D" id="2.10.109.10">
    <property type="entry name" value="Umud Fragment, subunit A"/>
    <property type="match status" value="1"/>
</dbReference>
<evidence type="ECO:0000256" key="2">
    <source>
        <dbReference type="ARBA" id="ARBA00023125"/>
    </source>
</evidence>
<dbReference type="PROSITE" id="PS50943">
    <property type="entry name" value="HTH_CROC1"/>
    <property type="match status" value="1"/>
</dbReference>